<keyword evidence="4" id="KW-0119">Carbohydrate metabolism</keyword>
<comment type="function">
    <text evidence="4">Phosphorylates D-xylulose to produce D-xylulose 5-phosphate, a molecule that may play an important role in the regulation of glucose metabolism and lipogenesis.</text>
</comment>
<keyword evidence="3 4" id="KW-0418">Kinase</keyword>
<dbReference type="GO" id="GO:0004856">
    <property type="term" value="F:D-xylulokinase activity"/>
    <property type="evidence" value="ECO:0007669"/>
    <property type="project" value="UniProtKB-UniRule"/>
</dbReference>
<dbReference type="EMBL" id="JAUNZN010000002">
    <property type="protein sequence ID" value="KAK4826543.1"/>
    <property type="molecule type" value="Genomic_DNA"/>
</dbReference>
<keyword evidence="4" id="KW-0547">Nucleotide-binding</keyword>
<dbReference type="InterPro" id="IPR042024">
    <property type="entry name" value="D-XK_euk"/>
</dbReference>
<evidence type="ECO:0000256" key="1">
    <source>
        <dbReference type="ARBA" id="ARBA00009156"/>
    </source>
</evidence>
<dbReference type="AlphaFoldDB" id="A0AAN7NF08"/>
<dbReference type="GO" id="GO:0005524">
    <property type="term" value="F:ATP binding"/>
    <property type="evidence" value="ECO:0007669"/>
    <property type="project" value="UniProtKB-KW"/>
</dbReference>
<reference evidence="5 6" key="1">
    <citation type="journal article" date="2023" name="J. Hered.">
        <title>Chromosome-level genome of the wood stork (Mycteria americana) provides insight into avian chromosome evolution.</title>
        <authorList>
            <person name="Flamio R. Jr."/>
            <person name="Ramstad K.M."/>
        </authorList>
    </citation>
    <scope>NUCLEOTIDE SEQUENCE [LARGE SCALE GENOMIC DNA]</scope>
    <source>
        <strain evidence="5">JAX WOST 10</strain>
    </source>
</reference>
<proteinExistence type="inferred from homology"/>
<dbReference type="Gene3D" id="3.30.420.40">
    <property type="match status" value="3"/>
</dbReference>
<dbReference type="Proteomes" id="UP001333110">
    <property type="component" value="Unassembled WGS sequence"/>
</dbReference>
<comment type="caution">
    <text evidence="5">The sequence shown here is derived from an EMBL/GenBank/DDBJ whole genome shotgun (WGS) entry which is preliminary data.</text>
</comment>
<dbReference type="GO" id="GO:0042732">
    <property type="term" value="P:D-xylose metabolic process"/>
    <property type="evidence" value="ECO:0007669"/>
    <property type="project" value="UniProtKB-UniRule"/>
</dbReference>
<name>A0AAN7NF08_MYCAM</name>
<dbReference type="InterPro" id="IPR043129">
    <property type="entry name" value="ATPase_NBD"/>
</dbReference>
<evidence type="ECO:0000313" key="6">
    <source>
        <dbReference type="Proteomes" id="UP001333110"/>
    </source>
</evidence>
<keyword evidence="4" id="KW-0067">ATP-binding</keyword>
<keyword evidence="4" id="KW-0859">Xylose metabolism</keyword>
<dbReference type="FunFam" id="3.30.420.40:FF:000096">
    <property type="entry name" value="xylulose kinase"/>
    <property type="match status" value="1"/>
</dbReference>
<dbReference type="GO" id="GO:0005829">
    <property type="term" value="C:cytosol"/>
    <property type="evidence" value="ECO:0007669"/>
    <property type="project" value="TreeGrafter"/>
</dbReference>
<sequence length="648" mass="72522">MAAPCYLGWDFSTQQLKVIAIDEQLRVIYEDNVHFDKDLPEFKTQGGVYIHSDRLTVTSPVLMWVKALDMILEKMKSLGFNFSQVRALSGAGQQHGSVYWKKGSIQILKNASSELPLHQSLKACFSVSNSPIWMDSSTASQCSALEKAVGGAQHLASITGSRAYEVRNGCSLTKEDVEEWLENCPAEKDLGVLVDSRLNMSQQCAQVAKKANGILACIRYCVASRTREVIGPLYLALVRPHLECCVQFWAPHYKRDIEVLECVQRRATKLVKGLEHKADGERLRELGLFSLEKRRLRGDLIAIYNYLKGGCREVGVGLFSQVTSHRTRGNGLKLRQGMFRLDIRKFFFTERVIKPWNRLPREVVESPSLEVSKSCVDERFTGNQIAKIYSQNPEVYMQTERISLVSSFAASLFLGAYAPIDYSDGSGMNLLQIWEKVWSVSCLDACAPGLEEKLGCPVPSHSVLGPISPYYSQRYGFSPDCKIVAFTGDNPASLAGMRLQEGDIAISLGTSDTLFLWIQEPTPALEGHILCNPVDSQTYMALLCFKNGSLMRERIRDDCASGSWDEFSKALSSTVAGNNGNLGFYFDVMEITPEAVGIHRFNRDNQKVSDFPKEVEIRALIEGQFMAKRIHAEKLGYKVSKYDEKVQN</sequence>
<evidence type="ECO:0000256" key="4">
    <source>
        <dbReference type="RuleBase" id="RU367058"/>
    </source>
</evidence>
<gene>
    <name evidence="5" type="ORF">QYF61_010063</name>
</gene>
<dbReference type="PANTHER" id="PTHR10196:SF57">
    <property type="entry name" value="XYLULOSE KINASE"/>
    <property type="match status" value="1"/>
</dbReference>
<dbReference type="PANTHER" id="PTHR10196">
    <property type="entry name" value="SUGAR KINASE"/>
    <property type="match status" value="1"/>
</dbReference>
<accession>A0AAN7NF08</accession>
<evidence type="ECO:0000256" key="3">
    <source>
        <dbReference type="ARBA" id="ARBA00022777"/>
    </source>
</evidence>
<protein>
    <recommendedName>
        <fullName evidence="4">Xylulose kinase</fullName>
        <ecNumber evidence="4">2.7.1.17</ecNumber>
    </recommendedName>
</protein>
<dbReference type="SUPFAM" id="SSF53067">
    <property type="entry name" value="Actin-like ATPase domain"/>
    <property type="match status" value="3"/>
</dbReference>
<dbReference type="EC" id="2.7.1.17" evidence="4"/>
<evidence type="ECO:0000313" key="5">
    <source>
        <dbReference type="EMBL" id="KAK4826543.1"/>
    </source>
</evidence>
<organism evidence="5 6">
    <name type="scientific">Mycteria americana</name>
    <name type="common">Wood stork</name>
    <dbReference type="NCBI Taxonomy" id="33587"/>
    <lineage>
        <taxon>Eukaryota</taxon>
        <taxon>Metazoa</taxon>
        <taxon>Chordata</taxon>
        <taxon>Craniata</taxon>
        <taxon>Vertebrata</taxon>
        <taxon>Euteleostomi</taxon>
        <taxon>Archelosauria</taxon>
        <taxon>Archosauria</taxon>
        <taxon>Dinosauria</taxon>
        <taxon>Saurischia</taxon>
        <taxon>Theropoda</taxon>
        <taxon>Coelurosauria</taxon>
        <taxon>Aves</taxon>
        <taxon>Neognathae</taxon>
        <taxon>Neoaves</taxon>
        <taxon>Aequornithes</taxon>
        <taxon>Ciconiiformes</taxon>
        <taxon>Ciconiidae</taxon>
        <taxon>Mycteria</taxon>
    </lineage>
</organism>
<dbReference type="GO" id="GO:0005997">
    <property type="term" value="P:xylulose metabolic process"/>
    <property type="evidence" value="ECO:0007669"/>
    <property type="project" value="UniProtKB-UniRule"/>
</dbReference>
<evidence type="ECO:0000256" key="2">
    <source>
        <dbReference type="ARBA" id="ARBA00022679"/>
    </source>
</evidence>
<comment type="catalytic activity">
    <reaction evidence="4">
        <text>D-xylulose + ATP = D-xylulose 5-phosphate + ADP + H(+)</text>
        <dbReference type="Rhea" id="RHEA:10964"/>
        <dbReference type="ChEBI" id="CHEBI:15378"/>
        <dbReference type="ChEBI" id="CHEBI:17140"/>
        <dbReference type="ChEBI" id="CHEBI:30616"/>
        <dbReference type="ChEBI" id="CHEBI:57737"/>
        <dbReference type="ChEBI" id="CHEBI:456216"/>
        <dbReference type="EC" id="2.7.1.17"/>
    </reaction>
</comment>
<dbReference type="CDD" id="cd07776">
    <property type="entry name" value="ASKHA_NBD_FGGY_SpXK-like"/>
    <property type="match status" value="1"/>
</dbReference>
<keyword evidence="6" id="KW-1185">Reference proteome</keyword>
<keyword evidence="2 4" id="KW-0808">Transferase</keyword>
<comment type="similarity">
    <text evidence="1 4">Belongs to the FGGY kinase family.</text>
</comment>